<evidence type="ECO:0000313" key="3">
    <source>
        <dbReference type="Proteomes" id="UP000590811"/>
    </source>
</evidence>
<sequence length="287" mass="29729">MMPPSSRAPLAALDARLDAVVGQDGSPASISAWWGGLDGEQWWSRRDDVPHYAASTMKLPLVIAAQRLVVAGRLRPDEAVAVDDRFASVADGSVFAMDEDDDQDPDTWAALGGTRTLAQLMEHAVIHSGNLATNLLLGRVGLPAVADVLADAGCSSGTVVGRGIEDAVARRAGITNTVTAADLARLLTLVARRDPALGGPEVCEPIEAVLARQTHVDQIPAGLPAGTPTASKSGWIPGVSHDACTIRPDAASGREPFVLVVCTTVDLPMDQAARLVASVAADVWAAG</sequence>
<dbReference type="GO" id="GO:0008800">
    <property type="term" value="F:beta-lactamase activity"/>
    <property type="evidence" value="ECO:0007669"/>
    <property type="project" value="UniProtKB-EC"/>
</dbReference>
<dbReference type="Proteomes" id="UP000590811">
    <property type="component" value="Unassembled WGS sequence"/>
</dbReference>
<accession>A0A839PLG5</accession>
<dbReference type="EC" id="3.5.2.6" evidence="2"/>
<dbReference type="InterPro" id="IPR000871">
    <property type="entry name" value="Beta-lactam_class-A"/>
</dbReference>
<name>A0A839PLG5_9MICO</name>
<evidence type="ECO:0000313" key="2">
    <source>
        <dbReference type="EMBL" id="MBB2985110.1"/>
    </source>
</evidence>
<protein>
    <submittedName>
        <fullName evidence="2">Beta-lactamase class A</fullName>
        <ecNumber evidence="2">3.5.2.6</ecNumber>
    </submittedName>
</protein>
<dbReference type="InterPro" id="IPR012338">
    <property type="entry name" value="Beta-lactam/transpept-like"/>
</dbReference>
<organism evidence="2 3">
    <name type="scientific">Terracoccus luteus</name>
    <dbReference type="NCBI Taxonomy" id="53356"/>
    <lineage>
        <taxon>Bacteria</taxon>
        <taxon>Bacillati</taxon>
        <taxon>Actinomycetota</taxon>
        <taxon>Actinomycetes</taxon>
        <taxon>Micrococcales</taxon>
        <taxon>Intrasporangiaceae</taxon>
        <taxon>Terracoccus</taxon>
    </lineage>
</organism>
<feature type="domain" description="Beta-lactamase class A catalytic" evidence="1">
    <location>
        <begin position="37"/>
        <end position="263"/>
    </location>
</feature>
<evidence type="ECO:0000259" key="1">
    <source>
        <dbReference type="Pfam" id="PF13354"/>
    </source>
</evidence>
<keyword evidence="2" id="KW-0378">Hydrolase</keyword>
<dbReference type="AlphaFoldDB" id="A0A839PLG5"/>
<dbReference type="SUPFAM" id="SSF56601">
    <property type="entry name" value="beta-lactamase/transpeptidase-like"/>
    <property type="match status" value="1"/>
</dbReference>
<gene>
    <name evidence="2" type="ORF">FHW14_000250</name>
</gene>
<comment type="caution">
    <text evidence="2">The sequence shown here is derived from an EMBL/GenBank/DDBJ whole genome shotgun (WGS) entry which is preliminary data.</text>
</comment>
<dbReference type="Gene3D" id="3.40.710.10">
    <property type="entry name" value="DD-peptidase/beta-lactamase superfamily"/>
    <property type="match status" value="1"/>
</dbReference>
<dbReference type="EMBL" id="JACHVT010000001">
    <property type="protein sequence ID" value="MBB2985110.1"/>
    <property type="molecule type" value="Genomic_DNA"/>
</dbReference>
<dbReference type="InterPro" id="IPR045155">
    <property type="entry name" value="Beta-lactam_cat"/>
</dbReference>
<proteinExistence type="predicted"/>
<reference evidence="2 3" key="1">
    <citation type="submission" date="2020-08" db="EMBL/GenBank/DDBJ databases">
        <title>Genomic Encyclopedia of Type Strains, Phase IV (KMG-V): Genome sequencing to study the core and pangenomes of soil and plant-associated prokaryotes.</title>
        <authorList>
            <person name="Whitman W."/>
        </authorList>
    </citation>
    <scope>NUCLEOTIDE SEQUENCE [LARGE SCALE GENOMIC DNA]</scope>
    <source>
        <strain evidence="2 3">B3ACCR2</strain>
    </source>
</reference>
<dbReference type="GO" id="GO:0030655">
    <property type="term" value="P:beta-lactam antibiotic catabolic process"/>
    <property type="evidence" value="ECO:0007669"/>
    <property type="project" value="InterPro"/>
</dbReference>
<dbReference type="Pfam" id="PF13354">
    <property type="entry name" value="Beta-lactamase2"/>
    <property type="match status" value="1"/>
</dbReference>
<dbReference type="GO" id="GO:0046677">
    <property type="term" value="P:response to antibiotic"/>
    <property type="evidence" value="ECO:0007669"/>
    <property type="project" value="InterPro"/>
</dbReference>
<dbReference type="PANTHER" id="PTHR35333">
    <property type="entry name" value="BETA-LACTAMASE"/>
    <property type="match status" value="1"/>
</dbReference>
<dbReference type="PANTHER" id="PTHR35333:SF3">
    <property type="entry name" value="BETA-LACTAMASE-TYPE TRANSPEPTIDASE FOLD CONTAINING PROTEIN"/>
    <property type="match status" value="1"/>
</dbReference>